<dbReference type="STRING" id="1802701.A3A33_00080"/>
<organism evidence="3 4">
    <name type="scientific">Candidatus Yanofskybacteria bacterium RIFCSPLOWO2_01_FULL_49_25</name>
    <dbReference type="NCBI Taxonomy" id="1802701"/>
    <lineage>
        <taxon>Bacteria</taxon>
        <taxon>Candidatus Yanofskyibacteriota</taxon>
    </lineage>
</organism>
<reference evidence="3 4" key="1">
    <citation type="journal article" date="2016" name="Nat. Commun.">
        <title>Thousands of microbial genomes shed light on interconnected biogeochemical processes in an aquifer system.</title>
        <authorList>
            <person name="Anantharaman K."/>
            <person name="Brown C.T."/>
            <person name="Hug L.A."/>
            <person name="Sharon I."/>
            <person name="Castelle C.J."/>
            <person name="Probst A.J."/>
            <person name="Thomas B.C."/>
            <person name="Singh A."/>
            <person name="Wilkins M.J."/>
            <person name="Karaoz U."/>
            <person name="Brodie E.L."/>
            <person name="Williams K.H."/>
            <person name="Hubbard S.S."/>
            <person name="Banfield J.F."/>
        </authorList>
    </citation>
    <scope>NUCLEOTIDE SEQUENCE [LARGE SCALE GENOMIC DNA]</scope>
</reference>
<dbReference type="InterPro" id="IPR021416">
    <property type="entry name" value="DUF3048_N"/>
</dbReference>
<name>A0A1F8GUD4_9BACT</name>
<dbReference type="SUPFAM" id="SSF159774">
    <property type="entry name" value="YerB-like"/>
    <property type="match status" value="1"/>
</dbReference>
<evidence type="ECO:0000259" key="2">
    <source>
        <dbReference type="Pfam" id="PF17479"/>
    </source>
</evidence>
<evidence type="ECO:0000313" key="3">
    <source>
        <dbReference type="EMBL" id="OGN29042.1"/>
    </source>
</evidence>
<evidence type="ECO:0000259" key="1">
    <source>
        <dbReference type="Pfam" id="PF11258"/>
    </source>
</evidence>
<dbReference type="Proteomes" id="UP000179047">
    <property type="component" value="Unassembled WGS sequence"/>
</dbReference>
<dbReference type="EMBL" id="MGKP01000010">
    <property type="protein sequence ID" value="OGN29042.1"/>
    <property type="molecule type" value="Genomic_DNA"/>
</dbReference>
<evidence type="ECO:0000313" key="4">
    <source>
        <dbReference type="Proteomes" id="UP000179047"/>
    </source>
</evidence>
<dbReference type="Pfam" id="PF11258">
    <property type="entry name" value="DUF3048"/>
    <property type="match status" value="1"/>
</dbReference>
<dbReference type="AlphaFoldDB" id="A0A1F8GUD4"/>
<evidence type="ECO:0008006" key="5">
    <source>
        <dbReference type="Google" id="ProtNLM"/>
    </source>
</evidence>
<gene>
    <name evidence="3" type="ORF">A3A33_00080</name>
</gene>
<sequence length="329" mass="35379">MRKIYIGMGVLVLATVAGFAFFGHEIGINNGSSAGPLIITDKNAIAGIFTGQPCENATARPLAVMLSSDPEARPLSGIGQADLVFEMPVVGAETVTRMMAVFQCSKPKAIGSIRSSRLDFIPLVRGLGAIYAHFGGEHEALAELNKGVTDNIDGLIYDGTTYYRTSAPRPHNSLTSYDLLMTRADGLGYTLTLTPAEYYKHTDRAVVSKGTEAPPDLYAGVFGVSWTYDAAHNTYQRVRGGKPEIDKNTGNQVTASNIIIMHTTYSVININYNRVKTVGTGAATVYQNGIAISGTWKKTSDTSKLLFLDTNGKEILLVPGTTWVEITTQ</sequence>
<feature type="domain" description="DUF3048" evidence="2">
    <location>
        <begin position="224"/>
        <end position="324"/>
    </location>
</feature>
<dbReference type="InterPro" id="IPR023158">
    <property type="entry name" value="YerB-like_sf"/>
</dbReference>
<dbReference type="InterPro" id="IPR035328">
    <property type="entry name" value="DUF3048_C"/>
</dbReference>
<accession>A0A1F8GUD4</accession>
<comment type="caution">
    <text evidence="3">The sequence shown here is derived from an EMBL/GenBank/DDBJ whole genome shotgun (WGS) entry which is preliminary data.</text>
</comment>
<proteinExistence type="predicted"/>
<dbReference type="Gene3D" id="3.50.90.10">
    <property type="entry name" value="YerB-like"/>
    <property type="match status" value="1"/>
</dbReference>
<protein>
    <recommendedName>
        <fullName evidence="5">DUF3048 domain-containing protein</fullName>
    </recommendedName>
</protein>
<feature type="domain" description="DUF3048" evidence="1">
    <location>
        <begin position="49"/>
        <end position="189"/>
    </location>
</feature>
<dbReference type="Pfam" id="PF17479">
    <property type="entry name" value="DUF3048_C"/>
    <property type="match status" value="1"/>
</dbReference>